<comment type="caution">
    <text evidence="1">The sequence shown here is derived from an EMBL/GenBank/DDBJ whole genome shotgun (WGS) entry which is preliminary data.</text>
</comment>
<dbReference type="Proteomes" id="UP000324222">
    <property type="component" value="Unassembled WGS sequence"/>
</dbReference>
<keyword evidence="2" id="KW-1185">Reference proteome</keyword>
<accession>A0A5B7GWJ3</accession>
<sequence length="90" mass="10321">MCGVVAAWPRLKLLGAEFIEDNRVKIRNRSLTFASWVIYQVVQVVDIENYPGYVTATDLHMELVELTRDRVDFNTDEFVAVEMDPSVRTG</sequence>
<name>A0A5B7GWJ3_PORTR</name>
<evidence type="ECO:0000313" key="1">
    <source>
        <dbReference type="EMBL" id="MPC60974.1"/>
    </source>
</evidence>
<organism evidence="1 2">
    <name type="scientific">Portunus trituberculatus</name>
    <name type="common">Swimming crab</name>
    <name type="synonym">Neptunus trituberculatus</name>
    <dbReference type="NCBI Taxonomy" id="210409"/>
    <lineage>
        <taxon>Eukaryota</taxon>
        <taxon>Metazoa</taxon>
        <taxon>Ecdysozoa</taxon>
        <taxon>Arthropoda</taxon>
        <taxon>Crustacea</taxon>
        <taxon>Multicrustacea</taxon>
        <taxon>Malacostraca</taxon>
        <taxon>Eumalacostraca</taxon>
        <taxon>Eucarida</taxon>
        <taxon>Decapoda</taxon>
        <taxon>Pleocyemata</taxon>
        <taxon>Brachyura</taxon>
        <taxon>Eubrachyura</taxon>
        <taxon>Portunoidea</taxon>
        <taxon>Portunidae</taxon>
        <taxon>Portuninae</taxon>
        <taxon>Portunus</taxon>
    </lineage>
</organism>
<proteinExistence type="predicted"/>
<dbReference type="EMBL" id="VSRR010018089">
    <property type="protein sequence ID" value="MPC60974.1"/>
    <property type="molecule type" value="Genomic_DNA"/>
</dbReference>
<reference evidence="1 2" key="1">
    <citation type="submission" date="2019-05" db="EMBL/GenBank/DDBJ databases">
        <title>Another draft genome of Portunus trituberculatus and its Hox gene families provides insights of decapod evolution.</title>
        <authorList>
            <person name="Jeong J.-H."/>
            <person name="Song I."/>
            <person name="Kim S."/>
            <person name="Choi T."/>
            <person name="Kim D."/>
            <person name="Ryu S."/>
            <person name="Kim W."/>
        </authorList>
    </citation>
    <scope>NUCLEOTIDE SEQUENCE [LARGE SCALE GENOMIC DNA]</scope>
    <source>
        <tissue evidence="1">Muscle</tissue>
    </source>
</reference>
<evidence type="ECO:0000313" key="2">
    <source>
        <dbReference type="Proteomes" id="UP000324222"/>
    </source>
</evidence>
<protein>
    <submittedName>
        <fullName evidence="1">Uncharacterized protein</fullName>
    </submittedName>
</protein>
<dbReference type="AlphaFoldDB" id="A0A5B7GWJ3"/>
<gene>
    <name evidence="1" type="ORF">E2C01_055036</name>
</gene>